<evidence type="ECO:0000256" key="5">
    <source>
        <dbReference type="ARBA" id="ARBA00023098"/>
    </source>
</evidence>
<evidence type="ECO:0000256" key="4">
    <source>
        <dbReference type="ARBA" id="ARBA00022691"/>
    </source>
</evidence>
<dbReference type="PANTHER" id="PTHR43667:SF2">
    <property type="entry name" value="FATTY ACID C-METHYL TRANSFERASE"/>
    <property type="match status" value="1"/>
</dbReference>
<dbReference type="InterPro" id="IPR003333">
    <property type="entry name" value="CMAS"/>
</dbReference>
<name>A0A2L0EMT5_SORCE</name>
<dbReference type="Proteomes" id="UP000238348">
    <property type="component" value="Chromosome"/>
</dbReference>
<dbReference type="InterPro" id="IPR050723">
    <property type="entry name" value="CFA/CMAS"/>
</dbReference>
<dbReference type="PANTHER" id="PTHR43667">
    <property type="entry name" value="CYCLOPROPANE-FATTY-ACYL-PHOSPHOLIPID SYNTHASE"/>
    <property type="match status" value="1"/>
</dbReference>
<dbReference type="Gene3D" id="3.40.50.150">
    <property type="entry name" value="Vaccinia Virus protein VP39"/>
    <property type="match status" value="1"/>
</dbReference>
<sequence>MIAARTRAEREAAARTPEQQREHERREVASHYENDPEIFSMVLDSRLAYATGIFLDPAESLETAQERKFDWVRRELDIQPGERVLDVGCGWGSNLLYLAEHTGGSFRGVTLSDKQRQEALRRADRAGVAARVQIDLAHVEDLDLAPESLDAVLFVGSIVHMHNRERIHRKIAAALRPGGRMLISDCYFPARARGDRESSATQYIFVEALGYCRLISLAEELGMIEQAGLDVRRVEDLTSSYVHTVARWIDNVRVNRARIEARAPGFSRLLQTYMTVGRLSFARRTALEYMIVAQKAGGRERLGVAPSPEPRRAP</sequence>
<evidence type="ECO:0000256" key="6">
    <source>
        <dbReference type="SAM" id="MobiDB-lite"/>
    </source>
</evidence>
<dbReference type="PIRSF" id="PIRSF003085">
    <property type="entry name" value="CMAS"/>
    <property type="match status" value="1"/>
</dbReference>
<accession>A0A2L0EMT5</accession>
<organism evidence="7 8">
    <name type="scientific">Sorangium cellulosum</name>
    <name type="common">Polyangium cellulosum</name>
    <dbReference type="NCBI Taxonomy" id="56"/>
    <lineage>
        <taxon>Bacteria</taxon>
        <taxon>Pseudomonadati</taxon>
        <taxon>Myxococcota</taxon>
        <taxon>Polyangia</taxon>
        <taxon>Polyangiales</taxon>
        <taxon>Polyangiaceae</taxon>
        <taxon>Sorangium</taxon>
    </lineage>
</organism>
<keyword evidence="3" id="KW-0808">Transferase</keyword>
<feature type="region of interest" description="Disordered" evidence="6">
    <location>
        <begin position="1"/>
        <end position="30"/>
    </location>
</feature>
<dbReference type="GO" id="GO:0032259">
    <property type="term" value="P:methylation"/>
    <property type="evidence" value="ECO:0007669"/>
    <property type="project" value="UniProtKB-KW"/>
</dbReference>
<evidence type="ECO:0000256" key="3">
    <source>
        <dbReference type="ARBA" id="ARBA00022679"/>
    </source>
</evidence>
<dbReference type="EMBL" id="CP012673">
    <property type="protein sequence ID" value="AUX40608.1"/>
    <property type="molecule type" value="Genomic_DNA"/>
</dbReference>
<gene>
    <name evidence="7" type="ORF">SOCE26_020090</name>
</gene>
<keyword evidence="2" id="KW-0489">Methyltransferase</keyword>
<evidence type="ECO:0000256" key="2">
    <source>
        <dbReference type="ARBA" id="ARBA00022603"/>
    </source>
</evidence>
<proteinExistence type="inferred from homology"/>
<dbReference type="GO" id="GO:0008168">
    <property type="term" value="F:methyltransferase activity"/>
    <property type="evidence" value="ECO:0007669"/>
    <property type="project" value="UniProtKB-KW"/>
</dbReference>
<dbReference type="RefSeq" id="WP_104978388.1">
    <property type="nucleotide sequence ID" value="NZ_CP012673.1"/>
</dbReference>
<dbReference type="InterPro" id="IPR029063">
    <property type="entry name" value="SAM-dependent_MTases_sf"/>
</dbReference>
<dbReference type="CDD" id="cd02440">
    <property type="entry name" value="AdoMet_MTases"/>
    <property type="match status" value="1"/>
</dbReference>
<evidence type="ECO:0008006" key="9">
    <source>
        <dbReference type="Google" id="ProtNLM"/>
    </source>
</evidence>
<dbReference type="SUPFAM" id="SSF53335">
    <property type="entry name" value="S-adenosyl-L-methionine-dependent methyltransferases"/>
    <property type="match status" value="1"/>
</dbReference>
<keyword evidence="4" id="KW-0949">S-adenosyl-L-methionine</keyword>
<dbReference type="GO" id="GO:0008610">
    <property type="term" value="P:lipid biosynthetic process"/>
    <property type="evidence" value="ECO:0007669"/>
    <property type="project" value="InterPro"/>
</dbReference>
<dbReference type="AlphaFoldDB" id="A0A2L0EMT5"/>
<keyword evidence="5" id="KW-0443">Lipid metabolism</keyword>
<evidence type="ECO:0000313" key="8">
    <source>
        <dbReference type="Proteomes" id="UP000238348"/>
    </source>
</evidence>
<dbReference type="OrthoDB" id="9782855at2"/>
<evidence type="ECO:0000313" key="7">
    <source>
        <dbReference type="EMBL" id="AUX40608.1"/>
    </source>
</evidence>
<dbReference type="Pfam" id="PF02353">
    <property type="entry name" value="CMAS"/>
    <property type="match status" value="1"/>
</dbReference>
<evidence type="ECO:0000256" key="1">
    <source>
        <dbReference type="ARBA" id="ARBA00010815"/>
    </source>
</evidence>
<protein>
    <recommendedName>
        <fullName evidence="9">Polyketide synthase methyltransferase domain-containing protein</fullName>
    </recommendedName>
</protein>
<comment type="similarity">
    <text evidence="1">Belongs to the CFA/CMAS family.</text>
</comment>
<reference evidence="7 8" key="1">
    <citation type="submission" date="2015-09" db="EMBL/GenBank/DDBJ databases">
        <title>Sorangium comparison.</title>
        <authorList>
            <person name="Zaburannyi N."/>
            <person name="Bunk B."/>
            <person name="Overmann J."/>
            <person name="Mueller R."/>
        </authorList>
    </citation>
    <scope>NUCLEOTIDE SEQUENCE [LARGE SCALE GENOMIC DNA]</scope>
    <source>
        <strain evidence="7 8">So ce26</strain>
    </source>
</reference>